<dbReference type="InterPro" id="IPR018181">
    <property type="entry name" value="Heat_shock_70_CS"/>
</dbReference>
<organism evidence="4 5">
    <name type="scientific">Sulfurirhabdus autotrophica</name>
    <dbReference type="NCBI Taxonomy" id="1706046"/>
    <lineage>
        <taxon>Bacteria</taxon>
        <taxon>Pseudomonadati</taxon>
        <taxon>Pseudomonadota</taxon>
        <taxon>Betaproteobacteria</taxon>
        <taxon>Nitrosomonadales</taxon>
        <taxon>Sulfuricellaceae</taxon>
        <taxon>Sulfurirhabdus</taxon>
    </lineage>
</organism>
<evidence type="ECO:0000313" key="5">
    <source>
        <dbReference type="Proteomes" id="UP000295367"/>
    </source>
</evidence>
<dbReference type="OrthoDB" id="9807934at2"/>
<evidence type="ECO:0000256" key="3">
    <source>
        <dbReference type="ARBA" id="ARBA00022840"/>
    </source>
</evidence>
<keyword evidence="2" id="KW-0547">Nucleotide-binding</keyword>
<dbReference type="AlphaFoldDB" id="A0A4R3YBD3"/>
<dbReference type="PROSITE" id="PS01036">
    <property type="entry name" value="HSP70_3"/>
    <property type="match status" value="1"/>
</dbReference>
<dbReference type="GO" id="GO:0140662">
    <property type="term" value="F:ATP-dependent protein folding chaperone"/>
    <property type="evidence" value="ECO:0007669"/>
    <property type="project" value="InterPro"/>
</dbReference>
<accession>A0A4R3YBD3</accession>
<comment type="caution">
    <text evidence="4">The sequence shown here is derived from an EMBL/GenBank/DDBJ whole genome shotgun (WGS) entry which is preliminary data.</text>
</comment>
<keyword evidence="5" id="KW-1185">Reference proteome</keyword>
<dbReference type="EMBL" id="SMCO01000003">
    <property type="protein sequence ID" value="TCV89041.1"/>
    <property type="molecule type" value="Genomic_DNA"/>
</dbReference>
<dbReference type="SUPFAM" id="SSF53067">
    <property type="entry name" value="Actin-like ATPase domain"/>
    <property type="match status" value="2"/>
</dbReference>
<dbReference type="Pfam" id="PF00012">
    <property type="entry name" value="HSP70"/>
    <property type="match status" value="2"/>
</dbReference>
<dbReference type="PANTHER" id="PTHR19375">
    <property type="entry name" value="HEAT SHOCK PROTEIN 70KDA"/>
    <property type="match status" value="1"/>
</dbReference>
<dbReference type="Proteomes" id="UP000295367">
    <property type="component" value="Unassembled WGS sequence"/>
</dbReference>
<keyword evidence="3" id="KW-0067">ATP-binding</keyword>
<evidence type="ECO:0000256" key="1">
    <source>
        <dbReference type="ARBA" id="ARBA00007381"/>
    </source>
</evidence>
<dbReference type="RefSeq" id="WP_124945931.1">
    <property type="nucleotide sequence ID" value="NZ_BHVT01000020.1"/>
</dbReference>
<reference evidence="4 5" key="1">
    <citation type="submission" date="2019-03" db="EMBL/GenBank/DDBJ databases">
        <title>Genomic Encyclopedia of Type Strains, Phase IV (KMG-IV): sequencing the most valuable type-strain genomes for metagenomic binning, comparative biology and taxonomic classification.</title>
        <authorList>
            <person name="Goeker M."/>
        </authorList>
    </citation>
    <scope>NUCLEOTIDE SEQUENCE [LARGE SCALE GENOMIC DNA]</scope>
    <source>
        <strain evidence="4 5">DSM 100309</strain>
    </source>
</reference>
<dbReference type="GO" id="GO:0005524">
    <property type="term" value="F:ATP binding"/>
    <property type="evidence" value="ECO:0007669"/>
    <property type="project" value="UniProtKB-KW"/>
</dbReference>
<dbReference type="Gene3D" id="3.30.420.40">
    <property type="match status" value="2"/>
</dbReference>
<dbReference type="InterPro" id="IPR043129">
    <property type="entry name" value="ATPase_NBD"/>
</dbReference>
<protein>
    <submittedName>
        <fullName evidence="4">Putative chaperone protein</fullName>
    </submittedName>
</protein>
<comment type="similarity">
    <text evidence="1">Belongs to the heat shock protein 70 family.</text>
</comment>
<evidence type="ECO:0000256" key="2">
    <source>
        <dbReference type="ARBA" id="ARBA00022741"/>
    </source>
</evidence>
<name>A0A4R3YBD3_9PROT</name>
<dbReference type="NCBIfam" id="NF008673">
    <property type="entry name" value="PRK11678.1"/>
    <property type="match status" value="1"/>
</dbReference>
<gene>
    <name evidence="4" type="ORF">EDC63_103113</name>
</gene>
<sequence length="496" mass="54210">MKTIAIDYGTSNCAASFVNGGEPSLVELEPGSGLLPSVLWVPRSPIRNLVVPQGEVEKVAELLRAEQAEIQKKRLEQEVLVGKPINPSGLEKLSSESVLKMAWDSARRDAMQQVAEENKSEDLSAQLIRSSEVLLGTEAIRMHMDDPSLGYLIKSPKNFLAVDLFPEQIEFFVAITAVFLRYLKQTAEKALGVEADFVVLGRPVKYHGAGEFEPGALEIMRRAAGEAGINNFVFEYEPIAAAVAYEHQLAENKRVLVLDAGGGTTDVTLMQLGPDRKLKAERKADILSTSGERLGGTDLDVAFAKQFFGRAFGIGIMTKTGLPIPKSGILDALTITDIPAQTRFYGRAMAVELNEYLRDAVDKEPIKRLIEMKENHLAMRVNRSAELGKIALSDDEQVTISLDYFDNPLDIPVGRPELELNMTLYIEKIVLLMSDACSQVGVEPDEIFITGGTSKIPLMNRMVRARFPGVAIISGDNFGSVAKGLAIRAETIASAF</sequence>
<proteinExistence type="inferred from homology"/>
<evidence type="ECO:0000313" key="4">
    <source>
        <dbReference type="EMBL" id="TCV89041.1"/>
    </source>
</evidence>
<dbReference type="InterPro" id="IPR013126">
    <property type="entry name" value="Hsp_70_fam"/>
</dbReference>